<dbReference type="EC" id="2.1.2.9" evidence="3 8"/>
<reference evidence="11" key="1">
    <citation type="submission" date="2016-11" db="EMBL/GenBank/DDBJ databases">
        <authorList>
            <person name="Jaros S."/>
            <person name="Januszkiewicz K."/>
            <person name="Wedrychowicz H."/>
        </authorList>
    </citation>
    <scope>NUCLEOTIDE SEQUENCE</scope>
    <source>
        <strain evidence="11">ACA-DC 565</strain>
    </source>
</reference>
<dbReference type="InterPro" id="IPR001555">
    <property type="entry name" value="GART_AS"/>
</dbReference>
<evidence type="ECO:0000256" key="1">
    <source>
        <dbReference type="ARBA" id="ARBA00002606"/>
    </source>
</evidence>
<dbReference type="InterPro" id="IPR011034">
    <property type="entry name" value="Formyl_transferase-like_C_sf"/>
</dbReference>
<dbReference type="PANTHER" id="PTHR11138">
    <property type="entry name" value="METHIONYL-TRNA FORMYLTRANSFERASE"/>
    <property type="match status" value="1"/>
</dbReference>
<keyword evidence="6 8" id="KW-0648">Protein biosynthesis</keyword>
<dbReference type="CDD" id="cd08704">
    <property type="entry name" value="Met_tRNA_FMT_C"/>
    <property type="match status" value="1"/>
</dbReference>
<comment type="function">
    <text evidence="1 8">Attaches a formyl group to the free amino group of methionyl-tRNA(fMet). The formyl group appears to play a dual role in the initiator identity of N-formylmethionyl-tRNA by promoting its recognition by IF2 and preventing the misappropriation of this tRNA by the elongation apparatus.</text>
</comment>
<evidence type="ECO:0000259" key="10">
    <source>
        <dbReference type="Pfam" id="PF02911"/>
    </source>
</evidence>
<dbReference type="InterPro" id="IPR005794">
    <property type="entry name" value="Fmt"/>
</dbReference>
<feature type="domain" description="Formyl transferase C-terminal" evidence="10">
    <location>
        <begin position="205"/>
        <end position="302"/>
    </location>
</feature>
<dbReference type="GO" id="GO:0004479">
    <property type="term" value="F:methionyl-tRNA formyltransferase activity"/>
    <property type="evidence" value="ECO:0007669"/>
    <property type="project" value="UniProtKB-UniRule"/>
</dbReference>
<dbReference type="CDD" id="cd08646">
    <property type="entry name" value="FMT_core_Met-tRNA-FMT_N"/>
    <property type="match status" value="1"/>
</dbReference>
<dbReference type="Gene3D" id="3.40.50.170">
    <property type="entry name" value="Formyl transferase, N-terminal domain"/>
    <property type="match status" value="1"/>
</dbReference>
<dbReference type="EMBL" id="LT634362">
    <property type="protein sequence ID" value="SFZ88176.1"/>
    <property type="molecule type" value="Genomic_DNA"/>
</dbReference>
<gene>
    <name evidence="8" type="primary">fmt</name>
    <name evidence="11" type="ORF">LREN565_1289</name>
</gene>
<dbReference type="PROSITE" id="PS00373">
    <property type="entry name" value="GART"/>
    <property type="match status" value="1"/>
</dbReference>
<evidence type="ECO:0000259" key="9">
    <source>
        <dbReference type="Pfam" id="PF00551"/>
    </source>
</evidence>
<evidence type="ECO:0000256" key="3">
    <source>
        <dbReference type="ARBA" id="ARBA00012261"/>
    </source>
</evidence>
<name>A0A1K2I8W2_9LACO</name>
<dbReference type="FunFam" id="3.40.50.170:FF:000004">
    <property type="entry name" value="Methionyl-tRNA formyltransferase"/>
    <property type="match status" value="1"/>
</dbReference>
<dbReference type="Gene3D" id="3.10.25.10">
    <property type="entry name" value="Formyl transferase, C-terminal domain"/>
    <property type="match status" value="1"/>
</dbReference>
<dbReference type="InterPro" id="IPR036477">
    <property type="entry name" value="Formyl_transf_N_sf"/>
</dbReference>
<dbReference type="PANTHER" id="PTHR11138:SF5">
    <property type="entry name" value="METHIONYL-TRNA FORMYLTRANSFERASE, MITOCHONDRIAL"/>
    <property type="match status" value="1"/>
</dbReference>
<dbReference type="InterPro" id="IPR041711">
    <property type="entry name" value="Met-tRNA-FMT_N"/>
</dbReference>
<dbReference type="HAMAP" id="MF_00182">
    <property type="entry name" value="Formyl_trans"/>
    <property type="match status" value="1"/>
</dbReference>
<evidence type="ECO:0000313" key="11">
    <source>
        <dbReference type="EMBL" id="SFZ88176.1"/>
    </source>
</evidence>
<proteinExistence type="inferred from homology"/>
<dbReference type="SUPFAM" id="SSF50486">
    <property type="entry name" value="FMT C-terminal domain-like"/>
    <property type="match status" value="1"/>
</dbReference>
<evidence type="ECO:0000256" key="5">
    <source>
        <dbReference type="ARBA" id="ARBA00022679"/>
    </source>
</evidence>
<protein>
    <recommendedName>
        <fullName evidence="4 8">Methionyl-tRNA formyltransferase</fullName>
        <ecNumber evidence="3 8">2.1.2.9</ecNumber>
    </recommendedName>
</protein>
<feature type="domain" description="Formyl transferase N-terminal" evidence="9">
    <location>
        <begin position="4"/>
        <end position="180"/>
    </location>
</feature>
<organism evidence="11">
    <name type="scientific">Loigolactobacillus rennini</name>
    <dbReference type="NCBI Taxonomy" id="238013"/>
    <lineage>
        <taxon>Bacteria</taxon>
        <taxon>Bacillati</taxon>
        <taxon>Bacillota</taxon>
        <taxon>Bacilli</taxon>
        <taxon>Lactobacillales</taxon>
        <taxon>Lactobacillaceae</taxon>
        <taxon>Loigolactobacillus</taxon>
    </lineage>
</organism>
<sequence>MTSIVFMGTPQFSAPILESLIQTGYQVLAVVTQPDRPVGRKRVMTPSPVKKVALAHDLPVLQPEKLSGSPEAQKIIALAPDLIITAAFGQFLPQEILAAPKIAALNVHASLLPKYRGGAPIQYALLNGEAKTGVTIMKMVMKMDAGAILRQQAVPILADDDNGTLFAKLSQVGEKLLLETLPDFLAGKIQPQVQDEQQVTFAPTIKPGQEQLTLTLTAREMDCKIRALRPQPGAYVKMAGRRTKIWRATPSAETTTLAAGQVAVITKHRLGIAAGDQKILYLEELQPAGKAKMTITAFLNGQGQGIKKGQQLIEN</sequence>
<keyword evidence="5 8" id="KW-0808">Transferase</keyword>
<dbReference type="InterPro" id="IPR044135">
    <property type="entry name" value="Met-tRNA-FMT_C"/>
</dbReference>
<dbReference type="NCBIfam" id="TIGR00460">
    <property type="entry name" value="fmt"/>
    <property type="match status" value="1"/>
</dbReference>
<evidence type="ECO:0000256" key="6">
    <source>
        <dbReference type="ARBA" id="ARBA00022917"/>
    </source>
</evidence>
<dbReference type="Pfam" id="PF02911">
    <property type="entry name" value="Formyl_trans_C"/>
    <property type="match status" value="1"/>
</dbReference>
<comment type="similarity">
    <text evidence="2 8">Belongs to the Fmt family.</text>
</comment>
<dbReference type="InterPro" id="IPR037022">
    <property type="entry name" value="Formyl_trans_C_sf"/>
</dbReference>
<evidence type="ECO:0000256" key="8">
    <source>
        <dbReference type="HAMAP-Rule" id="MF_00182"/>
    </source>
</evidence>
<comment type="catalytic activity">
    <reaction evidence="7 8">
        <text>L-methionyl-tRNA(fMet) + (6R)-10-formyltetrahydrofolate = N-formyl-L-methionyl-tRNA(fMet) + (6S)-5,6,7,8-tetrahydrofolate + H(+)</text>
        <dbReference type="Rhea" id="RHEA:24380"/>
        <dbReference type="Rhea" id="RHEA-COMP:9952"/>
        <dbReference type="Rhea" id="RHEA-COMP:9953"/>
        <dbReference type="ChEBI" id="CHEBI:15378"/>
        <dbReference type="ChEBI" id="CHEBI:57453"/>
        <dbReference type="ChEBI" id="CHEBI:78530"/>
        <dbReference type="ChEBI" id="CHEBI:78844"/>
        <dbReference type="ChEBI" id="CHEBI:195366"/>
        <dbReference type="EC" id="2.1.2.9"/>
    </reaction>
</comment>
<evidence type="ECO:0000256" key="2">
    <source>
        <dbReference type="ARBA" id="ARBA00010699"/>
    </source>
</evidence>
<evidence type="ECO:0000256" key="7">
    <source>
        <dbReference type="ARBA" id="ARBA00048558"/>
    </source>
</evidence>
<accession>A0A1K2I8W2</accession>
<dbReference type="AlphaFoldDB" id="A0A1K2I8W2"/>
<feature type="binding site" evidence="8">
    <location>
        <begin position="110"/>
        <end position="113"/>
    </location>
    <ligand>
        <name>(6S)-5,6,7,8-tetrahydrofolate</name>
        <dbReference type="ChEBI" id="CHEBI:57453"/>
    </ligand>
</feature>
<dbReference type="InterPro" id="IPR002376">
    <property type="entry name" value="Formyl_transf_N"/>
</dbReference>
<dbReference type="Pfam" id="PF00551">
    <property type="entry name" value="Formyl_trans_N"/>
    <property type="match status" value="1"/>
</dbReference>
<dbReference type="InterPro" id="IPR005793">
    <property type="entry name" value="Formyl_trans_C"/>
</dbReference>
<evidence type="ECO:0000256" key="4">
    <source>
        <dbReference type="ARBA" id="ARBA00016014"/>
    </source>
</evidence>
<dbReference type="GO" id="GO:0005829">
    <property type="term" value="C:cytosol"/>
    <property type="evidence" value="ECO:0007669"/>
    <property type="project" value="TreeGrafter"/>
</dbReference>
<dbReference type="SUPFAM" id="SSF53328">
    <property type="entry name" value="Formyltransferase"/>
    <property type="match status" value="1"/>
</dbReference>